<evidence type="ECO:0000313" key="3">
    <source>
        <dbReference type="Proteomes" id="UP001642501"/>
    </source>
</evidence>
<feature type="compositionally biased region" description="Low complexity" evidence="1">
    <location>
        <begin position="1"/>
        <end position="42"/>
    </location>
</feature>
<name>A0ABP0E1A3_9PEZI</name>
<evidence type="ECO:0000313" key="2">
    <source>
        <dbReference type="EMBL" id="CAK7274207.1"/>
    </source>
</evidence>
<feature type="region of interest" description="Disordered" evidence="1">
    <location>
        <begin position="1"/>
        <end position="71"/>
    </location>
</feature>
<organism evidence="2 3">
    <name type="scientific">Sporothrix epigloea</name>
    <dbReference type="NCBI Taxonomy" id="1892477"/>
    <lineage>
        <taxon>Eukaryota</taxon>
        <taxon>Fungi</taxon>
        <taxon>Dikarya</taxon>
        <taxon>Ascomycota</taxon>
        <taxon>Pezizomycotina</taxon>
        <taxon>Sordariomycetes</taxon>
        <taxon>Sordariomycetidae</taxon>
        <taxon>Ophiostomatales</taxon>
        <taxon>Ophiostomataceae</taxon>
        <taxon>Sporothrix</taxon>
    </lineage>
</organism>
<reference evidence="2 3" key="1">
    <citation type="submission" date="2024-01" db="EMBL/GenBank/DDBJ databases">
        <authorList>
            <person name="Allen C."/>
            <person name="Tagirdzhanova G."/>
        </authorList>
    </citation>
    <scope>NUCLEOTIDE SEQUENCE [LARGE SCALE GENOMIC DNA]</scope>
    <source>
        <strain evidence="2 3">CBS 573.63</strain>
    </source>
</reference>
<protein>
    <submittedName>
        <fullName evidence="2">Uncharacterized protein</fullName>
    </submittedName>
</protein>
<sequence>MMGANQSQSSSPPSSSPSSSMSRGSLVRSSSSSSPFQPSRSSAYNPSYAAMDRSNAVRHRTTPPARPGSRREFLLQQQQLLQTVEQEYIEPSQTERNILSGCHTYSAMGRDDGEEYFTYAIAEVPGFYMNQGGCQYGATGPSLSRTHAVRSLTSPVPQLGSRRERMHRASSSPSDRAVPVFSHSSRTSRASRPDDPSLIVTASSTMVSFNEMGVAAPASPFTMSRTRVHGESRFQEEL</sequence>
<gene>
    <name evidence="2" type="ORF">SEPCBS57363_006041</name>
</gene>
<feature type="region of interest" description="Disordered" evidence="1">
    <location>
        <begin position="151"/>
        <end position="197"/>
    </location>
</feature>
<keyword evidence="3" id="KW-1185">Reference proteome</keyword>
<dbReference type="EMBL" id="CAWUOM010000159">
    <property type="protein sequence ID" value="CAK7274207.1"/>
    <property type="molecule type" value="Genomic_DNA"/>
</dbReference>
<comment type="caution">
    <text evidence="2">The sequence shown here is derived from an EMBL/GenBank/DDBJ whole genome shotgun (WGS) entry which is preliminary data.</text>
</comment>
<accession>A0ABP0E1A3</accession>
<proteinExistence type="predicted"/>
<evidence type="ECO:0000256" key="1">
    <source>
        <dbReference type="SAM" id="MobiDB-lite"/>
    </source>
</evidence>
<dbReference type="Proteomes" id="UP001642501">
    <property type="component" value="Unassembled WGS sequence"/>
</dbReference>